<name>A0A4Y7K2L2_PAPSO</name>
<protein>
    <submittedName>
        <fullName evidence="1">Uncharacterized protein</fullName>
    </submittedName>
</protein>
<dbReference type="EMBL" id="CM010720">
    <property type="protein sequence ID" value="RZC66501.1"/>
    <property type="molecule type" value="Genomic_DNA"/>
</dbReference>
<dbReference type="AlphaFoldDB" id="A0A4Y7K2L2"/>
<dbReference type="Gramene" id="RZC66501">
    <property type="protein sequence ID" value="RZC66501"/>
    <property type="gene ID" value="C5167_010191"/>
</dbReference>
<reference evidence="1 2" key="1">
    <citation type="journal article" date="2018" name="Science">
        <title>The opium poppy genome and morphinan production.</title>
        <authorList>
            <person name="Guo L."/>
            <person name="Winzer T."/>
            <person name="Yang X."/>
            <person name="Li Y."/>
            <person name="Ning Z."/>
            <person name="He Z."/>
            <person name="Teodor R."/>
            <person name="Lu Y."/>
            <person name="Bowser T.A."/>
            <person name="Graham I.A."/>
            <person name="Ye K."/>
        </authorList>
    </citation>
    <scope>NUCLEOTIDE SEQUENCE [LARGE SCALE GENOMIC DNA]</scope>
    <source>
        <strain evidence="2">cv. HN1</strain>
        <tissue evidence="1">Leaves</tissue>
    </source>
</reference>
<proteinExistence type="predicted"/>
<keyword evidence="2" id="KW-1185">Reference proteome</keyword>
<evidence type="ECO:0000313" key="2">
    <source>
        <dbReference type="Proteomes" id="UP000316621"/>
    </source>
</evidence>
<dbReference type="Proteomes" id="UP000316621">
    <property type="component" value="Chromosome 6"/>
</dbReference>
<accession>A0A4Y7K2L2</accession>
<gene>
    <name evidence="1" type="ORF">C5167_010191</name>
</gene>
<organism evidence="1 2">
    <name type="scientific">Papaver somniferum</name>
    <name type="common">Opium poppy</name>
    <dbReference type="NCBI Taxonomy" id="3469"/>
    <lineage>
        <taxon>Eukaryota</taxon>
        <taxon>Viridiplantae</taxon>
        <taxon>Streptophyta</taxon>
        <taxon>Embryophyta</taxon>
        <taxon>Tracheophyta</taxon>
        <taxon>Spermatophyta</taxon>
        <taxon>Magnoliopsida</taxon>
        <taxon>Ranunculales</taxon>
        <taxon>Papaveraceae</taxon>
        <taxon>Papaveroideae</taxon>
        <taxon>Papaver</taxon>
    </lineage>
</organism>
<evidence type="ECO:0000313" key="1">
    <source>
        <dbReference type="EMBL" id="RZC66501.1"/>
    </source>
</evidence>
<sequence>MPLSAAAAFSCDPSTEVYVGGNTTGSYFDGGTSCNKCPGDIQTACSWKGRTVSKFECNWWDGDLVSYRTTLVLPGPGIAANVKRDVKINVRGEEKRCLEKCAFSIKIITTVSVAAGQLLHLHLHQLQYVFALRGQTSVSSPITDCRLCNKDYCGTKCPGGPTSARKSACGGTPETCECCCDSNTLPSSATALGSSVFAQVHLCSVLFGKARVLDALVTSVAVLFVGKKMGFTKDE</sequence>